<keyword evidence="2 3" id="KW-0808">Transferase</keyword>
<evidence type="ECO:0000256" key="2">
    <source>
        <dbReference type="ARBA" id="ARBA00022679"/>
    </source>
</evidence>
<gene>
    <name evidence="3" type="ORF">AVDCRST_MAG45-1692</name>
</gene>
<dbReference type="EC" id="2.5.1.32" evidence="3"/>
<organism evidence="3">
    <name type="scientific">uncultured Solirubrobacterales bacterium</name>
    <dbReference type="NCBI Taxonomy" id="768556"/>
    <lineage>
        <taxon>Bacteria</taxon>
        <taxon>Bacillati</taxon>
        <taxon>Actinomycetota</taxon>
        <taxon>Thermoleophilia</taxon>
        <taxon>Solirubrobacterales</taxon>
        <taxon>environmental samples</taxon>
    </lineage>
</organism>
<reference evidence="3" key="1">
    <citation type="submission" date="2020-02" db="EMBL/GenBank/DDBJ databases">
        <authorList>
            <person name="Meier V. D."/>
        </authorList>
    </citation>
    <scope>NUCLEOTIDE SEQUENCE</scope>
    <source>
        <strain evidence="3">AVDCRST_MAG45</strain>
    </source>
</reference>
<dbReference type="PROSITE" id="PS01044">
    <property type="entry name" value="SQUALEN_PHYTOEN_SYN_1"/>
    <property type="match status" value="1"/>
</dbReference>
<dbReference type="InterPro" id="IPR033904">
    <property type="entry name" value="Trans_IPPS_HH"/>
</dbReference>
<dbReference type="InterPro" id="IPR002060">
    <property type="entry name" value="Squ/phyt_synthse"/>
</dbReference>
<dbReference type="SFLD" id="SFLDG01212">
    <property type="entry name" value="Phytoene_synthase_like"/>
    <property type="match status" value="1"/>
</dbReference>
<dbReference type="SUPFAM" id="SSF48576">
    <property type="entry name" value="Terpenoid synthases"/>
    <property type="match status" value="1"/>
</dbReference>
<proteinExistence type="predicted"/>
<dbReference type="InterPro" id="IPR019845">
    <property type="entry name" value="Squalene/phytoene_synthase_CS"/>
</dbReference>
<protein>
    <submittedName>
        <fullName evidence="3">Phytoene synthase</fullName>
        <ecNumber evidence="3">2.5.1.32</ecNumber>
    </submittedName>
</protein>
<evidence type="ECO:0000313" key="3">
    <source>
        <dbReference type="EMBL" id="CAA9507542.1"/>
    </source>
</evidence>
<dbReference type="SFLD" id="SFLDG01018">
    <property type="entry name" value="Squalene/Phytoene_Synthase_Lik"/>
    <property type="match status" value="1"/>
</dbReference>
<dbReference type="InterPro" id="IPR008949">
    <property type="entry name" value="Isoprenoid_synthase_dom_sf"/>
</dbReference>
<dbReference type="GO" id="GO:0004311">
    <property type="term" value="F:geranylgeranyl diphosphate synthase activity"/>
    <property type="evidence" value="ECO:0007669"/>
    <property type="project" value="InterPro"/>
</dbReference>
<comment type="pathway">
    <text evidence="1">Carotenoid biosynthesis; phytoene biosynthesis.</text>
</comment>
<dbReference type="GO" id="GO:0016117">
    <property type="term" value="P:carotenoid biosynthetic process"/>
    <property type="evidence" value="ECO:0007669"/>
    <property type="project" value="UniProtKB-ARBA"/>
</dbReference>
<dbReference type="Pfam" id="PF00494">
    <property type="entry name" value="SQS_PSY"/>
    <property type="match status" value="1"/>
</dbReference>
<sequence>MSTTAETPACPAPVSYETCRRMLRRHDPTYFWAVRRLPAEVRPAVYALYGFVRGADEIVDGPHRPPEPALRREALDAWEAELEQGMEAGGSPHPVIAALVDAASRHALPLEELSIYMDSMRIDCGDVRIETRAELDRYMRGSAGAVGRIMASVLDAPAAHHEAFERLGTAFQLTNFIRDVREDYSLGRIYLSTEDRRRHGVEESAIARGEATAGFRALLAEEVGRARERFEEGRPAGEGVAPAVRRGMRLARGVYLGVLDRVEAVGYDVLRPRPRLAPWRAGAAAVLSLPRAGV</sequence>
<dbReference type="InterPro" id="IPR044843">
    <property type="entry name" value="Trans_IPPS_bact-type"/>
</dbReference>
<dbReference type="Gene3D" id="1.10.600.10">
    <property type="entry name" value="Farnesyl Diphosphate Synthase"/>
    <property type="match status" value="1"/>
</dbReference>
<evidence type="ECO:0000256" key="1">
    <source>
        <dbReference type="ARBA" id="ARBA00004684"/>
    </source>
</evidence>
<dbReference type="CDD" id="cd00683">
    <property type="entry name" value="Trans_IPPS_HH"/>
    <property type="match status" value="1"/>
</dbReference>
<dbReference type="GO" id="GO:0051996">
    <property type="term" value="F:squalene synthase [NAD(P)H] activity"/>
    <property type="evidence" value="ECO:0007669"/>
    <property type="project" value="InterPro"/>
</dbReference>
<accession>A0A6J4SWL8</accession>
<dbReference type="AlphaFoldDB" id="A0A6J4SWL8"/>
<dbReference type="SFLD" id="SFLDS00005">
    <property type="entry name" value="Isoprenoid_Synthase_Type_I"/>
    <property type="match status" value="1"/>
</dbReference>
<dbReference type="PANTHER" id="PTHR31480">
    <property type="entry name" value="BIFUNCTIONAL LYCOPENE CYCLASE/PHYTOENE SYNTHASE"/>
    <property type="match status" value="1"/>
</dbReference>
<dbReference type="UniPathway" id="UPA00799"/>
<name>A0A6J4SWL8_9ACTN</name>
<dbReference type="EMBL" id="CADCVU010000144">
    <property type="protein sequence ID" value="CAA9507542.1"/>
    <property type="molecule type" value="Genomic_DNA"/>
</dbReference>